<dbReference type="Gene3D" id="1.10.510.10">
    <property type="entry name" value="Transferase(Phosphotransferase) domain 1"/>
    <property type="match status" value="1"/>
</dbReference>
<gene>
    <name evidence="4" type="ORF">KY290_030024</name>
</gene>
<sequence>MFLDAVNFSSAEGGSVISQVELARSSSSIEVILRSINSCHHALALVPAALVAADRLKILALTGLELGVAISQAHVSTILIERGCGSSASRHNQSEALVTGKRFSKGDPLENEQVSDLSKLGGRFCRKKNVFRRPPAGFEMDQVGHPFTTASPEALTLKEVPQAFKKERYTVSQYKSVQEGHAKRLPFFRVIPVKRNPISEVGSCLPASEYRLAEDATHQGDEKLCEVKEVWIGDVEDTLVEASSPIFFFRESETIEEFPSVRCGKGAFGDICCCEFLPKNPLGLPAGKYVVKSFRPRSIESYVGELYYLKELQYKFIPKLIGYGHDGGVRCHLIMKYYSGGSLRQKIDGLKYQHALTILIDVFDGLHLIHAHCEHHRIVHADLKPENIVLDEEWREALCDFGLTGEVFRKKAVWMSRYDERPKRREIRPEYMEKTSYGSQESEIYALGLIMIEVLTKEPIDAVELAESVTGKMQSKESLLTMIRDEIKLSGCNYGRAKDLLLLALCCIRSKRKDRPRAYEASYELRKIQDSRNQFLLTLWDDSREIEGTELEALMENGKDFPVILGRNIGVFGYQEEERELTRRIYFTDATQTLTLWSTIPTLILLDKERNVKSSLPYMGQFMHTRREHQLRLFGEYVMILPDLRHDWKLLYVTGRGRGDWRSPGMKGGYGMSGWGGGTSGRNFGIELEFTLPSYKHGILMLVPEVIEVLDGMARMVGFINNFKSTFRTD</sequence>
<accession>A0ABQ7UMF8</accession>
<protein>
    <recommendedName>
        <fullName evidence="3">Protein kinase domain-containing protein</fullName>
    </recommendedName>
</protein>
<feature type="domain" description="Protein kinase" evidence="3">
    <location>
        <begin position="257"/>
        <end position="536"/>
    </location>
</feature>
<dbReference type="PANTHER" id="PTHR27001:SF931">
    <property type="entry name" value="OS11G0664100 PROTEIN"/>
    <property type="match status" value="1"/>
</dbReference>
<evidence type="ECO:0000259" key="3">
    <source>
        <dbReference type="PROSITE" id="PS50011"/>
    </source>
</evidence>
<dbReference type="InterPro" id="IPR000719">
    <property type="entry name" value="Prot_kinase_dom"/>
</dbReference>
<evidence type="ECO:0000256" key="1">
    <source>
        <dbReference type="ARBA" id="ARBA00022741"/>
    </source>
</evidence>
<evidence type="ECO:0000313" key="4">
    <source>
        <dbReference type="EMBL" id="KAH0750792.1"/>
    </source>
</evidence>
<name>A0ABQ7UMF8_SOLTU</name>
<organism evidence="4 5">
    <name type="scientific">Solanum tuberosum</name>
    <name type="common">Potato</name>
    <dbReference type="NCBI Taxonomy" id="4113"/>
    <lineage>
        <taxon>Eukaryota</taxon>
        <taxon>Viridiplantae</taxon>
        <taxon>Streptophyta</taxon>
        <taxon>Embryophyta</taxon>
        <taxon>Tracheophyta</taxon>
        <taxon>Spermatophyta</taxon>
        <taxon>Magnoliopsida</taxon>
        <taxon>eudicotyledons</taxon>
        <taxon>Gunneridae</taxon>
        <taxon>Pentapetalae</taxon>
        <taxon>asterids</taxon>
        <taxon>lamiids</taxon>
        <taxon>Solanales</taxon>
        <taxon>Solanaceae</taxon>
        <taxon>Solanoideae</taxon>
        <taxon>Solaneae</taxon>
        <taxon>Solanum</taxon>
    </lineage>
</organism>
<keyword evidence="1" id="KW-0547">Nucleotide-binding</keyword>
<dbReference type="SMART" id="SM00220">
    <property type="entry name" value="S_TKc"/>
    <property type="match status" value="1"/>
</dbReference>
<evidence type="ECO:0000313" key="5">
    <source>
        <dbReference type="Proteomes" id="UP000826656"/>
    </source>
</evidence>
<reference evidence="4 5" key="1">
    <citation type="journal article" date="2021" name="bioRxiv">
        <title>Chromosome-scale and haplotype-resolved genome assembly of a tetraploid potato cultivar.</title>
        <authorList>
            <person name="Sun H."/>
            <person name="Jiao W.-B."/>
            <person name="Krause K."/>
            <person name="Campoy J.A."/>
            <person name="Goel M."/>
            <person name="Folz-Donahue K."/>
            <person name="Kukat C."/>
            <person name="Huettel B."/>
            <person name="Schneeberger K."/>
        </authorList>
    </citation>
    <scope>NUCLEOTIDE SEQUENCE [LARGE SCALE GENOMIC DNA]</scope>
    <source>
        <strain evidence="4">SolTubOtavaFocal</strain>
        <tissue evidence="4">Leaves</tissue>
    </source>
</reference>
<dbReference type="Proteomes" id="UP000826656">
    <property type="component" value="Unassembled WGS sequence"/>
</dbReference>
<dbReference type="EMBL" id="JAIVGD010000019">
    <property type="protein sequence ID" value="KAH0750792.1"/>
    <property type="molecule type" value="Genomic_DNA"/>
</dbReference>
<dbReference type="PROSITE" id="PS00108">
    <property type="entry name" value="PROTEIN_KINASE_ST"/>
    <property type="match status" value="1"/>
</dbReference>
<dbReference type="InterPro" id="IPR008271">
    <property type="entry name" value="Ser/Thr_kinase_AS"/>
</dbReference>
<comment type="caution">
    <text evidence="4">The sequence shown here is derived from an EMBL/GenBank/DDBJ whole genome shotgun (WGS) entry which is preliminary data.</text>
</comment>
<dbReference type="PANTHER" id="PTHR27001">
    <property type="entry name" value="OS01G0253100 PROTEIN"/>
    <property type="match status" value="1"/>
</dbReference>
<proteinExistence type="predicted"/>
<dbReference type="PROSITE" id="PS50011">
    <property type="entry name" value="PROTEIN_KINASE_DOM"/>
    <property type="match status" value="1"/>
</dbReference>
<evidence type="ECO:0000256" key="2">
    <source>
        <dbReference type="ARBA" id="ARBA00022840"/>
    </source>
</evidence>
<keyword evidence="2" id="KW-0067">ATP-binding</keyword>
<dbReference type="CDD" id="cd00180">
    <property type="entry name" value="PKc"/>
    <property type="match status" value="1"/>
</dbReference>
<keyword evidence="5" id="KW-1185">Reference proteome</keyword>
<dbReference type="SUPFAM" id="SSF56112">
    <property type="entry name" value="Protein kinase-like (PK-like)"/>
    <property type="match status" value="1"/>
</dbReference>
<dbReference type="InterPro" id="IPR011009">
    <property type="entry name" value="Kinase-like_dom_sf"/>
</dbReference>
<dbReference type="Pfam" id="PF00069">
    <property type="entry name" value="Pkinase"/>
    <property type="match status" value="1"/>
</dbReference>